<dbReference type="InterPro" id="IPR036291">
    <property type="entry name" value="NAD(P)-bd_dom_sf"/>
</dbReference>
<dbReference type="InterPro" id="IPR013118">
    <property type="entry name" value="Mannitol_DH_C"/>
</dbReference>
<feature type="non-terminal residue" evidence="4">
    <location>
        <position position="1"/>
    </location>
</feature>
<dbReference type="EMBL" id="JACIJK010000028">
    <property type="protein sequence ID" value="MBB5717088.1"/>
    <property type="molecule type" value="Genomic_DNA"/>
</dbReference>
<evidence type="ECO:0000313" key="5">
    <source>
        <dbReference type="Proteomes" id="UP000546200"/>
    </source>
</evidence>
<keyword evidence="1" id="KW-0560">Oxidoreductase</keyword>
<dbReference type="AlphaFoldDB" id="A0A7W9BHE9"/>
<dbReference type="GO" id="GO:0016616">
    <property type="term" value="F:oxidoreductase activity, acting on the CH-OH group of donors, NAD or NADP as acceptor"/>
    <property type="evidence" value="ECO:0007669"/>
    <property type="project" value="TreeGrafter"/>
</dbReference>
<dbReference type="InterPro" id="IPR000669">
    <property type="entry name" value="Mannitol_DH"/>
</dbReference>
<feature type="domain" description="Mannitol dehydrogenase C-terminal" evidence="3">
    <location>
        <begin position="112"/>
        <end position="299"/>
    </location>
</feature>
<dbReference type="PANTHER" id="PTHR43362">
    <property type="entry name" value="MANNITOL DEHYDROGENASE DSF1-RELATED"/>
    <property type="match status" value="1"/>
</dbReference>
<accession>A0A7W9BHE9</accession>
<keyword evidence="5" id="KW-1185">Reference proteome</keyword>
<dbReference type="Gene3D" id="1.10.1040.10">
    <property type="entry name" value="N-(1-d-carboxylethyl)-l-norvaline Dehydrogenase, domain 2"/>
    <property type="match status" value="1"/>
</dbReference>
<evidence type="ECO:0000259" key="3">
    <source>
        <dbReference type="Pfam" id="PF08125"/>
    </source>
</evidence>
<feature type="domain" description="Mannitol dehydrogenase N-terminal" evidence="2">
    <location>
        <begin position="1"/>
        <end position="98"/>
    </location>
</feature>
<name>A0A7W9BHE9_9SPHN</name>
<evidence type="ECO:0000259" key="2">
    <source>
        <dbReference type="Pfam" id="PF01232"/>
    </source>
</evidence>
<comment type="caution">
    <text evidence="4">The sequence shown here is derived from an EMBL/GenBank/DDBJ whole genome shotgun (WGS) entry which is preliminary data.</text>
</comment>
<gene>
    <name evidence="4" type="ORF">FHS94_003969</name>
</gene>
<dbReference type="InterPro" id="IPR050988">
    <property type="entry name" value="Mannitol_DH/Oxidoreductase"/>
</dbReference>
<reference evidence="4 5" key="1">
    <citation type="submission" date="2020-08" db="EMBL/GenBank/DDBJ databases">
        <title>Genomic Encyclopedia of Type Strains, Phase IV (KMG-IV): sequencing the most valuable type-strain genomes for metagenomic binning, comparative biology and taxonomic classification.</title>
        <authorList>
            <person name="Goeker M."/>
        </authorList>
    </citation>
    <scope>NUCLEOTIDE SEQUENCE [LARGE SCALE GENOMIC DNA]</scope>
    <source>
        <strain evidence="4 5">DSM 100044</strain>
    </source>
</reference>
<dbReference type="Gene3D" id="3.40.50.720">
    <property type="entry name" value="NAD(P)-binding Rossmann-like Domain"/>
    <property type="match status" value="1"/>
</dbReference>
<dbReference type="PANTHER" id="PTHR43362:SF1">
    <property type="entry name" value="MANNITOL DEHYDROGENASE 2-RELATED"/>
    <property type="match status" value="1"/>
</dbReference>
<protein>
    <submittedName>
        <fullName evidence="4">Mannitol-1-phosphate/altronate dehydrogenase</fullName>
    </submittedName>
</protein>
<dbReference type="InterPro" id="IPR008927">
    <property type="entry name" value="6-PGluconate_DH-like_C_sf"/>
</dbReference>
<proteinExistence type="predicted"/>
<dbReference type="Proteomes" id="UP000546200">
    <property type="component" value="Unassembled WGS sequence"/>
</dbReference>
<evidence type="ECO:0000313" key="4">
    <source>
        <dbReference type="EMBL" id="MBB5717088.1"/>
    </source>
</evidence>
<dbReference type="PRINTS" id="PR00084">
    <property type="entry name" value="MTLDHDRGNASE"/>
</dbReference>
<sequence>RASAGTAPFAVLCCDNMAGNGAKLRAATVALAATRDQALAEWIAAAVAFPNSMVDSITPATDAAHLARAAEALGVEDAAAVQREAFVQWVLEDVALPGSPDLSGAGVTLTADVAAWEQAKLRVLNGSHSTLAYLGLLLGHHSVSDAMGDPGLSAFVQALVRDEVLPTLRGTAGLDPGAYAASVFERFRNPAIRHQLAQIAWDGSKKLPYRLLDTAAEQVAAGRPVDRIGVAVAGWIGFLRERAARGETVTDPLADELLARAGSAGDAASLAQAMLSLDAVFSPALASSAPFRDAVVRALGPIVSGRVRDALA</sequence>
<dbReference type="InterPro" id="IPR013131">
    <property type="entry name" value="Mannitol_DH_N"/>
</dbReference>
<evidence type="ECO:0000256" key="1">
    <source>
        <dbReference type="ARBA" id="ARBA00023002"/>
    </source>
</evidence>
<dbReference type="Pfam" id="PF01232">
    <property type="entry name" value="Mannitol_dh"/>
    <property type="match status" value="1"/>
</dbReference>
<dbReference type="SUPFAM" id="SSF51735">
    <property type="entry name" value="NAD(P)-binding Rossmann-fold domains"/>
    <property type="match status" value="1"/>
</dbReference>
<dbReference type="Pfam" id="PF08125">
    <property type="entry name" value="Mannitol_dh_C"/>
    <property type="match status" value="1"/>
</dbReference>
<dbReference type="InterPro" id="IPR013328">
    <property type="entry name" value="6PGD_dom2"/>
</dbReference>
<organism evidence="4 5">
    <name type="scientific">Sphingomonas aerophila</name>
    <dbReference type="NCBI Taxonomy" id="1344948"/>
    <lineage>
        <taxon>Bacteria</taxon>
        <taxon>Pseudomonadati</taxon>
        <taxon>Pseudomonadota</taxon>
        <taxon>Alphaproteobacteria</taxon>
        <taxon>Sphingomonadales</taxon>
        <taxon>Sphingomonadaceae</taxon>
        <taxon>Sphingomonas</taxon>
    </lineage>
</organism>
<dbReference type="SUPFAM" id="SSF48179">
    <property type="entry name" value="6-phosphogluconate dehydrogenase C-terminal domain-like"/>
    <property type="match status" value="1"/>
</dbReference>